<sequence>MAKQDTVATLLRELVLQEAPMTAQRSLRLRQRPGHSLADILPVTSTSTAGRSVHTVTRLDDFVAQALNHTDHLPPVLCTREDMRGYYPDATQSEMGAFRAHVFGPVRLAAAVLGHLGHVRVSQAMLNASDEDGTGHLLYCDAADKADSEARMIVLGLPPRHFTSDDLRAFSAQNEVPALAQKAAPSTRVWHHVADLCQRNNVRYFAISTYDEWILGCFTDGYASASISPAIPYTGTRPTVVECLCYWIERARRDGDGVVSTGSITAPKQPRVRFAPDDRDEPENMPPRTPRKRRAVDTSDDHSPVRRRAEESSSPRKRRVAEDSGLPVGSPEKKQRREREREREALIQLNADVEMSSARAADIFAAAAPATRGLSPVKMLLNEEELRGPVDVQEGVLGHRRYQRSAAAARMAFRGL</sequence>
<feature type="region of interest" description="Disordered" evidence="1">
    <location>
        <begin position="257"/>
        <end position="342"/>
    </location>
</feature>
<dbReference type="InParanoid" id="A0A165KNL4"/>
<feature type="compositionally biased region" description="Basic and acidic residues" evidence="1">
    <location>
        <begin position="331"/>
        <end position="342"/>
    </location>
</feature>
<dbReference type="EMBL" id="KV425940">
    <property type="protein sequence ID" value="KZV96620.1"/>
    <property type="molecule type" value="Genomic_DNA"/>
</dbReference>
<keyword evidence="3" id="KW-1185">Reference proteome</keyword>
<evidence type="ECO:0000256" key="1">
    <source>
        <dbReference type="SAM" id="MobiDB-lite"/>
    </source>
</evidence>
<dbReference type="OrthoDB" id="2579508at2759"/>
<gene>
    <name evidence="2" type="ORF">EXIGLDRAFT_833465</name>
</gene>
<name>A0A165KNL4_EXIGL</name>
<reference evidence="2 3" key="1">
    <citation type="journal article" date="2016" name="Mol. Biol. Evol.">
        <title>Comparative Genomics of Early-Diverging Mushroom-Forming Fungi Provides Insights into the Origins of Lignocellulose Decay Capabilities.</title>
        <authorList>
            <person name="Nagy L.G."/>
            <person name="Riley R."/>
            <person name="Tritt A."/>
            <person name="Adam C."/>
            <person name="Daum C."/>
            <person name="Floudas D."/>
            <person name="Sun H."/>
            <person name="Yadav J.S."/>
            <person name="Pangilinan J."/>
            <person name="Larsson K.H."/>
            <person name="Matsuura K."/>
            <person name="Barry K."/>
            <person name="Labutti K."/>
            <person name="Kuo R."/>
            <person name="Ohm R.A."/>
            <person name="Bhattacharya S.S."/>
            <person name="Shirouzu T."/>
            <person name="Yoshinaga Y."/>
            <person name="Martin F.M."/>
            <person name="Grigoriev I.V."/>
            <person name="Hibbett D.S."/>
        </authorList>
    </citation>
    <scope>NUCLEOTIDE SEQUENCE [LARGE SCALE GENOMIC DNA]</scope>
    <source>
        <strain evidence="2 3">HHB12029</strain>
    </source>
</reference>
<evidence type="ECO:0000313" key="2">
    <source>
        <dbReference type="EMBL" id="KZV96620.1"/>
    </source>
</evidence>
<accession>A0A165KNL4</accession>
<evidence type="ECO:0000313" key="3">
    <source>
        <dbReference type="Proteomes" id="UP000077266"/>
    </source>
</evidence>
<proteinExistence type="predicted"/>
<organism evidence="2 3">
    <name type="scientific">Exidia glandulosa HHB12029</name>
    <dbReference type="NCBI Taxonomy" id="1314781"/>
    <lineage>
        <taxon>Eukaryota</taxon>
        <taxon>Fungi</taxon>
        <taxon>Dikarya</taxon>
        <taxon>Basidiomycota</taxon>
        <taxon>Agaricomycotina</taxon>
        <taxon>Agaricomycetes</taxon>
        <taxon>Auriculariales</taxon>
        <taxon>Exidiaceae</taxon>
        <taxon>Exidia</taxon>
    </lineage>
</organism>
<protein>
    <submittedName>
        <fullName evidence="2">Uncharacterized protein</fullName>
    </submittedName>
</protein>
<dbReference type="AlphaFoldDB" id="A0A165KNL4"/>
<dbReference type="Proteomes" id="UP000077266">
    <property type="component" value="Unassembled WGS sequence"/>
</dbReference>
<feature type="compositionally biased region" description="Basic and acidic residues" evidence="1">
    <location>
        <begin position="295"/>
        <end position="314"/>
    </location>
</feature>